<evidence type="ECO:0000256" key="1">
    <source>
        <dbReference type="SAM" id="MobiDB-lite"/>
    </source>
</evidence>
<dbReference type="PROSITE" id="PS50216">
    <property type="entry name" value="DHHC"/>
    <property type="match status" value="1"/>
</dbReference>
<keyword evidence="2" id="KW-0812">Transmembrane</keyword>
<feature type="region of interest" description="Disordered" evidence="1">
    <location>
        <begin position="129"/>
        <end position="154"/>
    </location>
</feature>
<evidence type="ECO:0000313" key="3">
    <source>
        <dbReference type="EMBL" id="WAR17498.1"/>
    </source>
</evidence>
<organism evidence="3 4">
    <name type="scientific">Mya arenaria</name>
    <name type="common">Soft-shell clam</name>
    <dbReference type="NCBI Taxonomy" id="6604"/>
    <lineage>
        <taxon>Eukaryota</taxon>
        <taxon>Metazoa</taxon>
        <taxon>Spiralia</taxon>
        <taxon>Lophotrochozoa</taxon>
        <taxon>Mollusca</taxon>
        <taxon>Bivalvia</taxon>
        <taxon>Autobranchia</taxon>
        <taxon>Heteroconchia</taxon>
        <taxon>Euheterodonta</taxon>
        <taxon>Imparidentia</taxon>
        <taxon>Neoheterodontei</taxon>
        <taxon>Myida</taxon>
        <taxon>Myoidea</taxon>
        <taxon>Myidae</taxon>
        <taxon>Mya</taxon>
    </lineage>
</organism>
<keyword evidence="2" id="KW-1133">Transmembrane helix</keyword>
<reference evidence="3" key="1">
    <citation type="submission" date="2022-11" db="EMBL/GenBank/DDBJ databases">
        <title>Centuries of genome instability and evolution in soft-shell clam transmissible cancer (bioRxiv).</title>
        <authorList>
            <person name="Hart S.F.M."/>
            <person name="Yonemitsu M.A."/>
            <person name="Giersch R.M."/>
            <person name="Beal B.F."/>
            <person name="Arriagada G."/>
            <person name="Davis B.W."/>
            <person name="Ostrander E.A."/>
            <person name="Goff S.P."/>
            <person name="Metzger M.J."/>
        </authorList>
    </citation>
    <scope>NUCLEOTIDE SEQUENCE</scope>
    <source>
        <strain evidence="3">MELC-2E11</strain>
        <tissue evidence="3">Siphon/mantle</tissue>
    </source>
</reference>
<dbReference type="EMBL" id="CP111021">
    <property type="protein sequence ID" value="WAR17498.1"/>
    <property type="molecule type" value="Genomic_DNA"/>
</dbReference>
<keyword evidence="4" id="KW-1185">Reference proteome</keyword>
<gene>
    <name evidence="3" type="ORF">MAR_032092</name>
</gene>
<dbReference type="Proteomes" id="UP001164746">
    <property type="component" value="Chromosome 10"/>
</dbReference>
<name>A0ABY7F9Y3_MYAAR</name>
<feature type="transmembrane region" description="Helical" evidence="2">
    <location>
        <begin position="31"/>
        <end position="52"/>
    </location>
</feature>
<proteinExistence type="predicted"/>
<protein>
    <recommendedName>
        <fullName evidence="5">Palmitoyltransferase</fullName>
    </recommendedName>
</protein>
<evidence type="ECO:0008006" key="5">
    <source>
        <dbReference type="Google" id="ProtNLM"/>
    </source>
</evidence>
<accession>A0ABY7F9Y3</accession>
<feature type="transmembrane region" description="Helical" evidence="2">
    <location>
        <begin position="72"/>
        <end position="92"/>
    </location>
</feature>
<keyword evidence="2" id="KW-0472">Membrane</keyword>
<sequence length="265" mass="30739">MDSIKETLNNVRKRLVRCANPRANTDAMSEVLDIIGAPIYLYVITYVCYFGYHYLDDYHYGEIDENGERRWIWYFQKGLIVCIYFQMMANWFEIRFVDSSLANAAKNMTLDQQTLDKIKLPDKTEAEITEKGDCKTQNESGAVKRRKGGKTDKNNGSALVQVKKISYWSWKPCDKCQLNAPPRCHHCPFCNSSINSCQRDGPNLSKRKWTNENFIYTTPDLCQRRSKRYLGNAPWSQFCAPLRVFGIRLVRTPFSGLIIKSLIIK</sequence>
<evidence type="ECO:0000256" key="2">
    <source>
        <dbReference type="SAM" id="Phobius"/>
    </source>
</evidence>
<evidence type="ECO:0000313" key="4">
    <source>
        <dbReference type="Proteomes" id="UP001164746"/>
    </source>
</evidence>